<protein>
    <submittedName>
        <fullName evidence="2">Uncharacterized protein</fullName>
    </submittedName>
</protein>
<feature type="compositionally biased region" description="Polar residues" evidence="1">
    <location>
        <begin position="25"/>
        <end position="35"/>
    </location>
</feature>
<gene>
    <name evidence="2" type="ORF">DH2020_034984</name>
</gene>
<feature type="region of interest" description="Disordered" evidence="1">
    <location>
        <begin position="1"/>
        <end position="114"/>
    </location>
</feature>
<evidence type="ECO:0000313" key="2">
    <source>
        <dbReference type="EMBL" id="KAK6131274.1"/>
    </source>
</evidence>
<comment type="caution">
    <text evidence="2">The sequence shown here is derived from an EMBL/GenBank/DDBJ whole genome shotgun (WGS) entry which is preliminary data.</text>
</comment>
<dbReference type="EMBL" id="JABTTQ020001388">
    <property type="protein sequence ID" value="KAK6131274.1"/>
    <property type="molecule type" value="Genomic_DNA"/>
</dbReference>
<organism evidence="2 3">
    <name type="scientific">Rehmannia glutinosa</name>
    <name type="common">Chinese foxglove</name>
    <dbReference type="NCBI Taxonomy" id="99300"/>
    <lineage>
        <taxon>Eukaryota</taxon>
        <taxon>Viridiplantae</taxon>
        <taxon>Streptophyta</taxon>
        <taxon>Embryophyta</taxon>
        <taxon>Tracheophyta</taxon>
        <taxon>Spermatophyta</taxon>
        <taxon>Magnoliopsida</taxon>
        <taxon>eudicotyledons</taxon>
        <taxon>Gunneridae</taxon>
        <taxon>Pentapetalae</taxon>
        <taxon>asterids</taxon>
        <taxon>lamiids</taxon>
        <taxon>Lamiales</taxon>
        <taxon>Orobanchaceae</taxon>
        <taxon>Rehmannieae</taxon>
        <taxon>Rehmannia</taxon>
    </lineage>
</organism>
<evidence type="ECO:0000256" key="1">
    <source>
        <dbReference type="SAM" id="MobiDB-lite"/>
    </source>
</evidence>
<dbReference type="InterPro" id="IPR040305">
    <property type="entry name" value="At1g75730-like"/>
</dbReference>
<name>A0ABR0V7T3_REHGL</name>
<sequence length="353" mass="38719">MEKQGQITKDEEEVAETLYALASMFSDTNKANQPGSDDEPHETKSSAIPEAGSSMNAVEDSGIPTLREESTKISSKVTLEASSKQPSPPSGSVVESDFGVGPRPRASTFDTTPSGEHAIDLEKYTRVAVESKKTWKRSSAHVYISRLIKVLQISEGKELSLEKPTQLTTSVDAHQMTGINGRNGGLSFNGIDPAAEKDSSAEIQNDILLHKGPIQDQPLVQLPQYLSNTANSSFPARTGRQLDLQQQKWAAQLSTQYNNGGVGSPNLPDWKNGKMDSPSSMLNYTQAIFPHLLGSKYQQFSPQQQQLMSINSSLHHPNIKLHHHQFPLGFERNGAAFYSENIPQLQLPCDQHL</sequence>
<reference evidence="2 3" key="1">
    <citation type="journal article" date="2021" name="Comput. Struct. Biotechnol. J.">
        <title>De novo genome assembly of the potent medicinal plant Rehmannia glutinosa using nanopore technology.</title>
        <authorList>
            <person name="Ma L."/>
            <person name="Dong C."/>
            <person name="Song C."/>
            <person name="Wang X."/>
            <person name="Zheng X."/>
            <person name="Niu Y."/>
            <person name="Chen S."/>
            <person name="Feng W."/>
        </authorList>
    </citation>
    <scope>NUCLEOTIDE SEQUENCE [LARGE SCALE GENOMIC DNA]</scope>
    <source>
        <strain evidence="2">DH-2019</strain>
    </source>
</reference>
<dbReference type="PANTHER" id="PTHR34792:SF1">
    <property type="entry name" value="OS02G0121500 PROTEIN"/>
    <property type="match status" value="1"/>
</dbReference>
<accession>A0ABR0V7T3</accession>
<dbReference type="PANTHER" id="PTHR34792">
    <property type="entry name" value="OS02G0121500 PROTEIN"/>
    <property type="match status" value="1"/>
</dbReference>
<keyword evidence="3" id="KW-1185">Reference proteome</keyword>
<feature type="compositionally biased region" description="Polar residues" evidence="1">
    <location>
        <begin position="72"/>
        <end position="85"/>
    </location>
</feature>
<evidence type="ECO:0000313" key="3">
    <source>
        <dbReference type="Proteomes" id="UP001318860"/>
    </source>
</evidence>
<proteinExistence type="predicted"/>
<dbReference type="Proteomes" id="UP001318860">
    <property type="component" value="Unassembled WGS sequence"/>
</dbReference>